<sequence length="137" mass="15721">MASFEQVKRYLAHWFQLGRKVKIGTAEELLPKSVLQGDRYSPEFEQCWAQILQSNLEKCYLEGTNQTLSELLQPTWEINPCARCEMPVPILSVGVQPLECPCADLPLWPDTELPQPRSPIGSRDRLADIRDRLAQRK</sequence>
<gene>
    <name evidence="1" type="ORF">KME15_24180</name>
</gene>
<dbReference type="Proteomes" id="UP000757435">
    <property type="component" value="Unassembled WGS sequence"/>
</dbReference>
<name>A0A951QFJ4_9CYAN</name>
<organism evidence="1 2">
    <name type="scientific">Drouetiella hepatica Uher 2000/2452</name>
    <dbReference type="NCBI Taxonomy" id="904376"/>
    <lineage>
        <taxon>Bacteria</taxon>
        <taxon>Bacillati</taxon>
        <taxon>Cyanobacteriota</taxon>
        <taxon>Cyanophyceae</taxon>
        <taxon>Oculatellales</taxon>
        <taxon>Oculatellaceae</taxon>
        <taxon>Drouetiella</taxon>
    </lineage>
</organism>
<evidence type="ECO:0000313" key="2">
    <source>
        <dbReference type="Proteomes" id="UP000757435"/>
    </source>
</evidence>
<accession>A0A951QFJ4</accession>
<reference evidence="1" key="2">
    <citation type="journal article" date="2022" name="Microbiol. Resour. Announc.">
        <title>Metagenome Sequencing to Explore Phylogenomics of Terrestrial Cyanobacteria.</title>
        <authorList>
            <person name="Ward R.D."/>
            <person name="Stajich J.E."/>
            <person name="Johansen J.R."/>
            <person name="Huntemann M."/>
            <person name="Clum A."/>
            <person name="Foster B."/>
            <person name="Foster B."/>
            <person name="Roux S."/>
            <person name="Palaniappan K."/>
            <person name="Varghese N."/>
            <person name="Mukherjee S."/>
            <person name="Reddy T.B.K."/>
            <person name="Daum C."/>
            <person name="Copeland A."/>
            <person name="Chen I.A."/>
            <person name="Ivanova N.N."/>
            <person name="Kyrpides N.C."/>
            <person name="Shapiro N."/>
            <person name="Eloe-Fadrosh E.A."/>
            <person name="Pietrasiak N."/>
        </authorList>
    </citation>
    <scope>NUCLEOTIDE SEQUENCE</scope>
    <source>
        <strain evidence="1">UHER 2000/2452</strain>
    </source>
</reference>
<dbReference type="AlphaFoldDB" id="A0A951QFJ4"/>
<protein>
    <submittedName>
        <fullName evidence="1">Uncharacterized protein</fullName>
    </submittedName>
</protein>
<comment type="caution">
    <text evidence="1">The sequence shown here is derived from an EMBL/GenBank/DDBJ whole genome shotgun (WGS) entry which is preliminary data.</text>
</comment>
<dbReference type="EMBL" id="JAHHHD010000045">
    <property type="protein sequence ID" value="MBW4661780.1"/>
    <property type="molecule type" value="Genomic_DNA"/>
</dbReference>
<proteinExistence type="predicted"/>
<evidence type="ECO:0000313" key="1">
    <source>
        <dbReference type="EMBL" id="MBW4661780.1"/>
    </source>
</evidence>
<reference evidence="1" key="1">
    <citation type="submission" date="2021-05" db="EMBL/GenBank/DDBJ databases">
        <authorList>
            <person name="Pietrasiak N."/>
            <person name="Ward R."/>
            <person name="Stajich J.E."/>
            <person name="Kurbessoian T."/>
        </authorList>
    </citation>
    <scope>NUCLEOTIDE SEQUENCE</scope>
    <source>
        <strain evidence="1">UHER 2000/2452</strain>
    </source>
</reference>